<proteinExistence type="inferred from homology"/>
<dbReference type="InterPro" id="IPR050738">
    <property type="entry name" value="Sulfatase"/>
</dbReference>
<feature type="region of interest" description="Disordered" evidence="5">
    <location>
        <begin position="984"/>
        <end position="1011"/>
    </location>
</feature>
<evidence type="ECO:0000256" key="1">
    <source>
        <dbReference type="ARBA" id="ARBA00008779"/>
    </source>
</evidence>
<dbReference type="InterPro" id="IPR035874">
    <property type="entry name" value="IDS"/>
</dbReference>
<dbReference type="Gene3D" id="3.40.720.10">
    <property type="entry name" value="Alkaline Phosphatase, subunit A"/>
    <property type="match status" value="2"/>
</dbReference>
<keyword evidence="3 7" id="KW-0378">Hydrolase</keyword>
<keyword evidence="4" id="KW-0106">Calcium</keyword>
<dbReference type="PROSITE" id="PS00523">
    <property type="entry name" value="SULFATASE_1"/>
    <property type="match status" value="1"/>
</dbReference>
<evidence type="ECO:0000259" key="6">
    <source>
        <dbReference type="Pfam" id="PF00884"/>
    </source>
</evidence>
<gene>
    <name evidence="7" type="primary">atsA_24</name>
    <name evidence="7" type="ORF">SV7mr_18540</name>
</gene>
<dbReference type="SUPFAM" id="SSF53649">
    <property type="entry name" value="Alkaline phosphatase-like"/>
    <property type="match status" value="2"/>
</dbReference>
<dbReference type="GO" id="GO:0046872">
    <property type="term" value="F:metal ion binding"/>
    <property type="evidence" value="ECO:0007669"/>
    <property type="project" value="UniProtKB-KW"/>
</dbReference>
<evidence type="ECO:0000256" key="5">
    <source>
        <dbReference type="SAM" id="MobiDB-lite"/>
    </source>
</evidence>
<dbReference type="AlphaFoldDB" id="A0A517ST95"/>
<accession>A0A517ST95</accession>
<keyword evidence="8" id="KW-1185">Reference proteome</keyword>
<dbReference type="PANTHER" id="PTHR42693:SF53">
    <property type="entry name" value="ENDO-4-O-SULFATASE"/>
    <property type="match status" value="1"/>
</dbReference>
<dbReference type="InterPro" id="IPR017850">
    <property type="entry name" value="Alkaline_phosphatase_core_sf"/>
</dbReference>
<evidence type="ECO:0000313" key="8">
    <source>
        <dbReference type="Proteomes" id="UP000315003"/>
    </source>
</evidence>
<feature type="domain" description="Sulfatase N-terminal" evidence="6">
    <location>
        <begin position="46"/>
        <end position="396"/>
    </location>
</feature>
<evidence type="ECO:0000256" key="4">
    <source>
        <dbReference type="ARBA" id="ARBA00022837"/>
    </source>
</evidence>
<dbReference type="EC" id="3.1.6.1" evidence="7"/>
<name>A0A517ST95_9BACT</name>
<keyword evidence="2" id="KW-0479">Metal-binding</keyword>
<dbReference type="InterPro" id="IPR000917">
    <property type="entry name" value="Sulfatase_N"/>
</dbReference>
<feature type="domain" description="Sulfatase N-terminal" evidence="6">
    <location>
        <begin position="507"/>
        <end position="812"/>
    </location>
</feature>
<dbReference type="InterPro" id="IPR024607">
    <property type="entry name" value="Sulfatase_CS"/>
</dbReference>
<organism evidence="7 8">
    <name type="scientific">Stieleria bergensis</name>
    <dbReference type="NCBI Taxonomy" id="2528025"/>
    <lineage>
        <taxon>Bacteria</taxon>
        <taxon>Pseudomonadati</taxon>
        <taxon>Planctomycetota</taxon>
        <taxon>Planctomycetia</taxon>
        <taxon>Pirellulales</taxon>
        <taxon>Pirellulaceae</taxon>
        <taxon>Stieleria</taxon>
    </lineage>
</organism>
<dbReference type="EMBL" id="CP036272">
    <property type="protein sequence ID" value="QDT59347.1"/>
    <property type="molecule type" value="Genomic_DNA"/>
</dbReference>
<dbReference type="RefSeq" id="WP_419188288.1">
    <property type="nucleotide sequence ID" value="NZ_CP036272.1"/>
</dbReference>
<dbReference type="GO" id="GO:0004423">
    <property type="term" value="F:iduronate-2-sulfatase activity"/>
    <property type="evidence" value="ECO:0007669"/>
    <property type="project" value="InterPro"/>
</dbReference>
<dbReference type="Pfam" id="PF00884">
    <property type="entry name" value="Sulfatase"/>
    <property type="match status" value="2"/>
</dbReference>
<evidence type="ECO:0000256" key="2">
    <source>
        <dbReference type="ARBA" id="ARBA00022723"/>
    </source>
</evidence>
<dbReference type="GO" id="GO:0004065">
    <property type="term" value="F:arylsulfatase activity"/>
    <property type="evidence" value="ECO:0007669"/>
    <property type="project" value="UniProtKB-EC"/>
</dbReference>
<reference evidence="7 8" key="1">
    <citation type="submission" date="2019-02" db="EMBL/GenBank/DDBJ databases">
        <title>Deep-cultivation of Planctomycetes and their phenomic and genomic characterization uncovers novel biology.</title>
        <authorList>
            <person name="Wiegand S."/>
            <person name="Jogler M."/>
            <person name="Boedeker C."/>
            <person name="Pinto D."/>
            <person name="Vollmers J."/>
            <person name="Rivas-Marin E."/>
            <person name="Kohn T."/>
            <person name="Peeters S.H."/>
            <person name="Heuer A."/>
            <person name="Rast P."/>
            <person name="Oberbeckmann S."/>
            <person name="Bunk B."/>
            <person name="Jeske O."/>
            <person name="Meyerdierks A."/>
            <person name="Storesund J.E."/>
            <person name="Kallscheuer N."/>
            <person name="Luecker S."/>
            <person name="Lage O.M."/>
            <person name="Pohl T."/>
            <person name="Merkel B.J."/>
            <person name="Hornburger P."/>
            <person name="Mueller R.-W."/>
            <person name="Bruemmer F."/>
            <person name="Labrenz M."/>
            <person name="Spormann A.M."/>
            <person name="Op den Camp H."/>
            <person name="Overmann J."/>
            <person name="Amann R."/>
            <person name="Jetten M.S.M."/>
            <person name="Mascher T."/>
            <person name="Medema M.H."/>
            <person name="Devos D.P."/>
            <person name="Kaster A.-K."/>
            <person name="Ovreas L."/>
            <person name="Rohde M."/>
            <person name="Galperin M.Y."/>
            <person name="Jogler C."/>
        </authorList>
    </citation>
    <scope>NUCLEOTIDE SEQUENCE [LARGE SCALE GENOMIC DNA]</scope>
    <source>
        <strain evidence="7 8">SV_7m_r</strain>
    </source>
</reference>
<dbReference type="Proteomes" id="UP000315003">
    <property type="component" value="Chromosome"/>
</dbReference>
<comment type="similarity">
    <text evidence="1">Belongs to the sulfatase family.</text>
</comment>
<evidence type="ECO:0000313" key="7">
    <source>
        <dbReference type="EMBL" id="QDT59347.1"/>
    </source>
</evidence>
<protein>
    <submittedName>
        <fullName evidence="7">Arylsulfatase</fullName>
        <ecNumber evidence="7">3.1.6.1</ecNumber>
    </submittedName>
</protein>
<evidence type="ECO:0000256" key="3">
    <source>
        <dbReference type="ARBA" id="ARBA00022801"/>
    </source>
</evidence>
<sequence>MKLTPTKLNPTARQFKRLMNVLAFALLTTLLPSSEPGVADSAMNRPNVLFIAVDDLNDWVGCLGGHPQAKTPNIDKLAGRGVLFDQAHCAAPLCSPSRTSIMMGLRPSTTGIYGNLNWFREMPQYQDWVTLPQYFRKHGYVAWGGGKLYHQTHGKFSDAAAWDHVYSTRTGTLPPAQSERYKHGLRPKFESNPILARLIDWGPTDHAIEANPDWKTAEGAAQFLQRDHDKPFFLGCGIYLPHLPWYAPKKFFDMHPLEDIELPPYKADDFDDIPAIGRRMGERHIKHIRESGKWKEAVQGCLAADSFADACVGHVLDALEKSRYRDNTIVVLWGDHGYDVGEKKIAKSALWEQTTRTPLLIAAPGTMPTGTAANGLICKSPVSLVDLYPTLIDLCGLPENEQLDGRSFAPLVNDPSVDWPYPAIITHSPHWLGTNHAVRSREFHYIHYSDGGEELYDVNADPLQRKNLADDPSYLSTKAELKQSLPTTNAPHYRGHVSTKNQTKKRPNVVTLYADDLGYRDIGCYDGPVKTPVLDQLAAGGVRFTDFHSGAPTCSPSRATFLTGRQHCRTGVYSVLDERFHRMHLLESETTIAEMLKENGYATAHFGKWHLGMPVQNRENPTPADHGFDDWFAVVNGPGPSHKDPTNFLRNGKRVGTIKGYSCQIVVDEALTWLDQKRADNEPFFLNLWFNEPHDPIAAPDEIVSQYGGLNEREAIYSGTIDNTDRAIGRLVAKLEKLGELNNTIIIYSSDNGSYLQERNGELRGKKGALFEGGHRVPGIFYWKDGIPGGRVEKEPAGVVDLLPTLCGLIGIDKPKGVHLDGSDLAPLLTRSGSFKRHQPLFWIAGTNMVMRVGDHTLFASSTAKSPIDFKTANRLMEQVKEVLGDDLEKELGGMDLRSRMFNGRFANPEANRLRDQHRRLFYFQESWIPELKKSGLGRVGLYDLSKDLGQQNDIAKERPVLAARLKKQAATIYRSVMADAPQWPAPEAQTAAKKSQENPPQRPAPGAADTDTAKLLARIDRNSLPKAYDGFNHQRYVDRIMAELKPEQRVRVGQLWKEKRRLDPDMPNPGASFVKILNHVAEAAAGAEKE</sequence>
<dbReference type="CDD" id="cd16030">
    <property type="entry name" value="iduronate-2-sulfatase"/>
    <property type="match status" value="1"/>
</dbReference>
<dbReference type="PANTHER" id="PTHR42693">
    <property type="entry name" value="ARYLSULFATASE FAMILY MEMBER"/>
    <property type="match status" value="1"/>
</dbReference>